<organism evidence="4 5">
    <name type="scientific">Allosphingosinicella deserti</name>
    <dbReference type="NCBI Taxonomy" id="2116704"/>
    <lineage>
        <taxon>Bacteria</taxon>
        <taxon>Pseudomonadati</taxon>
        <taxon>Pseudomonadota</taxon>
        <taxon>Alphaproteobacteria</taxon>
        <taxon>Sphingomonadales</taxon>
        <taxon>Sphingomonadaceae</taxon>
        <taxon>Allosphingosinicella</taxon>
    </lineage>
</organism>
<evidence type="ECO:0000313" key="5">
    <source>
        <dbReference type="Proteomes" id="UP000241167"/>
    </source>
</evidence>
<sequence>MIAIRKSRPSDGERILEIWRNAVDSTHDFLTPEDRAALDALVSGFLPSASSWLAVDGSDHPIGFMLMDTGHMDALFVDPAVHGTGVGAALVRHGLALHPGMTTDVNEQNGRAIIFYERMGFRRIGRSARDGQGRPYPLVHLAHGR</sequence>
<dbReference type="InterPro" id="IPR000182">
    <property type="entry name" value="GNAT_dom"/>
</dbReference>
<dbReference type="AlphaFoldDB" id="A0A2P7QRF7"/>
<dbReference type="OrthoDB" id="9797417at2"/>
<dbReference type="RefSeq" id="WP_106512686.1">
    <property type="nucleotide sequence ID" value="NZ_PXYI01000003.1"/>
</dbReference>
<dbReference type="InterPro" id="IPR016181">
    <property type="entry name" value="Acyl_CoA_acyltransferase"/>
</dbReference>
<dbReference type="PANTHER" id="PTHR43800">
    <property type="entry name" value="PEPTIDYL-LYSINE N-ACETYLTRANSFERASE YJAB"/>
    <property type="match status" value="1"/>
</dbReference>
<name>A0A2P7QRF7_9SPHN</name>
<accession>A0A2P7QRF7</accession>
<keyword evidence="5" id="KW-1185">Reference proteome</keyword>
<reference evidence="4 5" key="1">
    <citation type="submission" date="2018-03" db="EMBL/GenBank/DDBJ databases">
        <title>The draft genome of Sphingosinicella sp. GL-C-18.</title>
        <authorList>
            <person name="Liu L."/>
            <person name="Li L."/>
            <person name="Liang L."/>
            <person name="Zhang X."/>
            <person name="Wang T."/>
        </authorList>
    </citation>
    <scope>NUCLEOTIDE SEQUENCE [LARGE SCALE GENOMIC DNA]</scope>
    <source>
        <strain evidence="4 5">GL-C-18</strain>
    </source>
</reference>
<dbReference type="PROSITE" id="PS51186">
    <property type="entry name" value="GNAT"/>
    <property type="match status" value="1"/>
</dbReference>
<dbReference type="EMBL" id="PXYI01000003">
    <property type="protein sequence ID" value="PSJ40537.1"/>
    <property type="molecule type" value="Genomic_DNA"/>
</dbReference>
<feature type="domain" description="N-acetyltransferase" evidence="3">
    <location>
        <begin position="2"/>
        <end position="143"/>
    </location>
</feature>
<dbReference type="GO" id="GO:0016747">
    <property type="term" value="F:acyltransferase activity, transferring groups other than amino-acyl groups"/>
    <property type="evidence" value="ECO:0007669"/>
    <property type="project" value="InterPro"/>
</dbReference>
<keyword evidence="1 4" id="KW-0808">Transferase</keyword>
<dbReference type="Pfam" id="PF13508">
    <property type="entry name" value="Acetyltransf_7"/>
    <property type="match status" value="1"/>
</dbReference>
<proteinExistence type="predicted"/>
<dbReference type="Proteomes" id="UP000241167">
    <property type="component" value="Unassembled WGS sequence"/>
</dbReference>
<gene>
    <name evidence="4" type="ORF">C7I55_09405</name>
</gene>
<dbReference type="NCBIfam" id="NF007807">
    <property type="entry name" value="PRK10514.1"/>
    <property type="match status" value="1"/>
</dbReference>
<dbReference type="PANTHER" id="PTHR43800:SF1">
    <property type="entry name" value="PEPTIDYL-LYSINE N-ACETYLTRANSFERASE YJAB"/>
    <property type="match status" value="1"/>
</dbReference>
<evidence type="ECO:0000256" key="1">
    <source>
        <dbReference type="ARBA" id="ARBA00022679"/>
    </source>
</evidence>
<keyword evidence="2" id="KW-0012">Acyltransferase</keyword>
<evidence type="ECO:0000256" key="2">
    <source>
        <dbReference type="ARBA" id="ARBA00023315"/>
    </source>
</evidence>
<dbReference type="Gene3D" id="3.40.630.30">
    <property type="match status" value="1"/>
</dbReference>
<evidence type="ECO:0000259" key="3">
    <source>
        <dbReference type="PROSITE" id="PS51186"/>
    </source>
</evidence>
<protein>
    <submittedName>
        <fullName evidence="4">Acetyltransferase</fullName>
    </submittedName>
</protein>
<evidence type="ECO:0000313" key="4">
    <source>
        <dbReference type="EMBL" id="PSJ40537.1"/>
    </source>
</evidence>
<comment type="caution">
    <text evidence="4">The sequence shown here is derived from an EMBL/GenBank/DDBJ whole genome shotgun (WGS) entry which is preliminary data.</text>
</comment>
<dbReference type="SUPFAM" id="SSF55729">
    <property type="entry name" value="Acyl-CoA N-acyltransferases (Nat)"/>
    <property type="match status" value="1"/>
</dbReference>
<dbReference type="CDD" id="cd04301">
    <property type="entry name" value="NAT_SF"/>
    <property type="match status" value="1"/>
</dbReference>